<proteinExistence type="predicted"/>
<dbReference type="Proteomes" id="UP000466586">
    <property type="component" value="Unassembled WGS sequence"/>
</dbReference>
<comment type="caution">
    <text evidence="1">The sequence shown here is derived from an EMBL/GenBank/DDBJ whole genome shotgun (WGS) entry which is preliminary data.</text>
</comment>
<sequence>MKKLAQIFLSEKRGSYRSSGYEKRATFNSTEYLDDVATSFGALKGFNDEYLAGNSAKELAADCLCYILLLPVTGELVIQGVTESEIKLQIGQAFITNMAGGSSLNIINPYPDDAINFIQIQVNLVGASTNHFARVLTFDDRNYHHQFTCINDEIDDMQLPFSLHIGRFAGREDSLFRLGRNFTACFCFVLGGAFEVENRLLQPRDGLSLTTTAEVEFESLSQDAVMLILELN</sequence>
<name>A0A7K1Y8V4_9SPHI</name>
<gene>
    <name evidence="1" type="ORF">GS399_08560</name>
</gene>
<keyword evidence="2" id="KW-1185">Reference proteome</keyword>
<reference evidence="1 2" key="1">
    <citation type="submission" date="2019-11" db="EMBL/GenBank/DDBJ databases">
        <title>Pedobacter sp. HMF7647 Genome sequencing and assembly.</title>
        <authorList>
            <person name="Kang H."/>
            <person name="Kim H."/>
            <person name="Joh K."/>
        </authorList>
    </citation>
    <scope>NUCLEOTIDE SEQUENCE [LARGE SCALE GENOMIC DNA]</scope>
    <source>
        <strain evidence="1 2">HMF7647</strain>
    </source>
</reference>
<evidence type="ECO:0008006" key="3">
    <source>
        <dbReference type="Google" id="ProtNLM"/>
    </source>
</evidence>
<dbReference type="InterPro" id="IPR014710">
    <property type="entry name" value="RmlC-like_jellyroll"/>
</dbReference>
<dbReference type="AlphaFoldDB" id="A0A7K1Y8V4"/>
<protein>
    <recommendedName>
        <fullName evidence="3">Quercetin 2,3-dioxygenase C-terminal cupin domain-containing protein</fullName>
    </recommendedName>
</protein>
<evidence type="ECO:0000313" key="1">
    <source>
        <dbReference type="EMBL" id="MXV51022.1"/>
    </source>
</evidence>
<organism evidence="1 2">
    <name type="scientific">Hufsiella arboris</name>
    <dbReference type="NCBI Taxonomy" id="2695275"/>
    <lineage>
        <taxon>Bacteria</taxon>
        <taxon>Pseudomonadati</taxon>
        <taxon>Bacteroidota</taxon>
        <taxon>Sphingobacteriia</taxon>
        <taxon>Sphingobacteriales</taxon>
        <taxon>Sphingobacteriaceae</taxon>
        <taxon>Hufsiella</taxon>
    </lineage>
</organism>
<dbReference type="EMBL" id="WVHT01000003">
    <property type="protein sequence ID" value="MXV51022.1"/>
    <property type="molecule type" value="Genomic_DNA"/>
</dbReference>
<accession>A0A7K1Y8V4</accession>
<dbReference type="Gene3D" id="2.60.120.10">
    <property type="entry name" value="Jelly Rolls"/>
    <property type="match status" value="1"/>
</dbReference>
<evidence type="ECO:0000313" key="2">
    <source>
        <dbReference type="Proteomes" id="UP000466586"/>
    </source>
</evidence>
<dbReference type="RefSeq" id="WP_160844196.1">
    <property type="nucleotide sequence ID" value="NZ_WVHT01000003.1"/>
</dbReference>